<accession>A0ABU8TIW6</accession>
<dbReference type="PANTHER" id="PTHR36513:SF1">
    <property type="entry name" value="TRANSMEMBRANE PROTEIN"/>
    <property type="match status" value="1"/>
</dbReference>
<dbReference type="Pfam" id="PF05990">
    <property type="entry name" value="DUF900"/>
    <property type="match status" value="1"/>
</dbReference>
<gene>
    <name evidence="2" type="ORF">V6575_08340</name>
</gene>
<evidence type="ECO:0000313" key="3">
    <source>
        <dbReference type="Proteomes" id="UP001385499"/>
    </source>
</evidence>
<dbReference type="InterPro" id="IPR014586">
    <property type="entry name" value="UCP033909"/>
</dbReference>
<feature type="chain" id="PRO_5046787948" evidence="1">
    <location>
        <begin position="34"/>
        <end position="407"/>
    </location>
</feature>
<sequence>MQARSERTIAPSRTTCGKVLVQTAVLVMCLALAACANRPGVGSLSVSTASAPGATTHDILVVTTRERDTQPGTLFNGERKDGINYAKATISVPPSPPHIPGQVQWGSIIPGDPNTDFVARSASYIPDRAAMLKDLNKRLMKLPKGERTVFLFIHGYNTKFVEGLFRFTQIIHDSKTTNVPVYFSWASRGQLTDYVYDLNSAMVARTALASTVKDLVDSKAEKIVILAHSMGTYLLMETARQLTPAAAKKFQSKVQQVILAAPDIDIDVFKEQLRHMGKPKNPFVIMVSKDDRALKASRKIAGDKERVGAYSNDLELAELGAIVVDLTEVESADGAHHSKFAQLAQFGPELSRTLTQSSLTQNVPNQGSRLSNAGQDLGSVVSSTAQAAVSLPIAIITAPISLATGGR</sequence>
<dbReference type="GO" id="GO:0016787">
    <property type="term" value="F:hydrolase activity"/>
    <property type="evidence" value="ECO:0007669"/>
    <property type="project" value="UniProtKB-KW"/>
</dbReference>
<dbReference type="Proteomes" id="UP001385499">
    <property type="component" value="Unassembled WGS sequence"/>
</dbReference>
<dbReference type="PANTHER" id="PTHR36513">
    <property type="entry name" value="ABC TRANSMEMBRANE TYPE-1 DOMAIN-CONTAINING PROTEIN"/>
    <property type="match status" value="1"/>
</dbReference>
<dbReference type="PIRSF" id="PIRSF033909">
    <property type="entry name" value="UCP033909"/>
    <property type="match status" value="1"/>
</dbReference>
<organism evidence="2 3">
    <name type="scientific">Roseibium algae</name>
    <dbReference type="NCBI Taxonomy" id="3123038"/>
    <lineage>
        <taxon>Bacteria</taxon>
        <taxon>Pseudomonadati</taxon>
        <taxon>Pseudomonadota</taxon>
        <taxon>Alphaproteobacteria</taxon>
        <taxon>Hyphomicrobiales</taxon>
        <taxon>Stappiaceae</taxon>
        <taxon>Roseibium</taxon>
    </lineage>
</organism>
<dbReference type="PROSITE" id="PS51257">
    <property type="entry name" value="PROKAR_LIPOPROTEIN"/>
    <property type="match status" value="1"/>
</dbReference>
<proteinExistence type="predicted"/>
<name>A0ABU8TIW6_9HYPH</name>
<dbReference type="InterPro" id="IPR029058">
    <property type="entry name" value="AB_hydrolase_fold"/>
</dbReference>
<dbReference type="RefSeq" id="WP_340273801.1">
    <property type="nucleotide sequence ID" value="NZ_JBAKIA010000004.1"/>
</dbReference>
<dbReference type="Gene3D" id="3.40.50.1820">
    <property type="entry name" value="alpha/beta hydrolase"/>
    <property type="match status" value="1"/>
</dbReference>
<keyword evidence="1" id="KW-0732">Signal</keyword>
<reference evidence="2 3" key="1">
    <citation type="submission" date="2024-02" db="EMBL/GenBank/DDBJ databases">
        <title>Roseibium algae sp. nov., isolated from marine alga (Grateloupia sp.), showing potential in myo-inositol conversion.</title>
        <authorList>
            <person name="Wang Y."/>
        </authorList>
    </citation>
    <scope>NUCLEOTIDE SEQUENCE [LARGE SCALE GENOMIC DNA]</scope>
    <source>
        <strain evidence="2 3">H3510</strain>
    </source>
</reference>
<keyword evidence="3" id="KW-1185">Reference proteome</keyword>
<feature type="signal peptide" evidence="1">
    <location>
        <begin position="1"/>
        <end position="33"/>
    </location>
</feature>
<dbReference type="SUPFAM" id="SSF53474">
    <property type="entry name" value="alpha/beta-Hydrolases"/>
    <property type="match status" value="1"/>
</dbReference>
<keyword evidence="2" id="KW-0378">Hydrolase</keyword>
<comment type="caution">
    <text evidence="2">The sequence shown here is derived from an EMBL/GenBank/DDBJ whole genome shotgun (WGS) entry which is preliminary data.</text>
</comment>
<protein>
    <submittedName>
        <fullName evidence="2">Alpha/beta hydrolase</fullName>
    </submittedName>
</protein>
<dbReference type="EMBL" id="JBAKIA010000004">
    <property type="protein sequence ID" value="MEJ8474096.1"/>
    <property type="molecule type" value="Genomic_DNA"/>
</dbReference>
<dbReference type="InterPro" id="IPR010297">
    <property type="entry name" value="DUF900_hydrolase"/>
</dbReference>
<evidence type="ECO:0000313" key="2">
    <source>
        <dbReference type="EMBL" id="MEJ8474096.1"/>
    </source>
</evidence>
<evidence type="ECO:0000256" key="1">
    <source>
        <dbReference type="SAM" id="SignalP"/>
    </source>
</evidence>